<dbReference type="HOGENOM" id="CLU_2865446_0_0_11"/>
<evidence type="ECO:0000313" key="1">
    <source>
        <dbReference type="EMBL" id="EEZ60868.1"/>
    </source>
</evidence>
<accession>D0WIK1</accession>
<reference evidence="1" key="1">
    <citation type="submission" date="2009-10" db="EMBL/GenBank/DDBJ databases">
        <authorList>
            <person name="Weinstock G."/>
            <person name="Sodergren E."/>
            <person name="Clifton S."/>
            <person name="Fulton L."/>
            <person name="Fulton B."/>
            <person name="Courtney L."/>
            <person name="Fronick C."/>
            <person name="Harrison M."/>
            <person name="Strong C."/>
            <person name="Farmer C."/>
            <person name="Delahaunty K."/>
            <person name="Markovic C."/>
            <person name="Hall O."/>
            <person name="Minx P."/>
            <person name="Tomlinson C."/>
            <person name="Mitreva M."/>
            <person name="Nelson J."/>
            <person name="Hou S."/>
            <person name="Wollam A."/>
            <person name="Pepin K.H."/>
            <person name="Johnson M."/>
            <person name="Bhonagiri V."/>
            <person name="Nash W.E."/>
            <person name="Warren W."/>
            <person name="Chinwalla A."/>
            <person name="Mardis E.R."/>
            <person name="Wilson R.K."/>
        </authorList>
    </citation>
    <scope>NUCLEOTIDE SEQUENCE [LARGE SCALE GENOMIC DNA]</scope>
    <source>
        <strain evidence="1">ATCC 700122</strain>
    </source>
</reference>
<evidence type="ECO:0000313" key="2">
    <source>
        <dbReference type="Proteomes" id="UP000006001"/>
    </source>
</evidence>
<gene>
    <name evidence="1" type="ORF">HMPREF0762_01676</name>
</gene>
<keyword evidence="2" id="KW-1185">Reference proteome</keyword>
<dbReference type="EMBL" id="ACUX02000016">
    <property type="protein sequence ID" value="EEZ60868.1"/>
    <property type="molecule type" value="Genomic_DNA"/>
</dbReference>
<comment type="caution">
    <text evidence="1">The sequence shown here is derived from an EMBL/GenBank/DDBJ whole genome shotgun (WGS) entry which is preliminary data.</text>
</comment>
<sequence length="64" mass="7328">MRMEDDRLVDSVAFAHRAKDMEAWLARKAPHARKSPAEMIRPGHRAHMLDIAAIRDDVSGYLFP</sequence>
<name>D0WIK1_SLAES</name>
<protein>
    <submittedName>
        <fullName evidence="1">Uncharacterized protein</fullName>
    </submittedName>
</protein>
<organism evidence="1 2">
    <name type="scientific">Slackia exigua (strain ATCC 700122 / DSM 15923 / CIP 105133 / JCM 11022 / KCTC 5966 / S-7)</name>
    <dbReference type="NCBI Taxonomy" id="649764"/>
    <lineage>
        <taxon>Bacteria</taxon>
        <taxon>Bacillati</taxon>
        <taxon>Actinomycetota</taxon>
        <taxon>Coriobacteriia</taxon>
        <taxon>Eggerthellales</taxon>
        <taxon>Eggerthellaceae</taxon>
        <taxon>Slackia</taxon>
    </lineage>
</organism>
<dbReference type="AlphaFoldDB" id="D0WIK1"/>
<dbReference type="Proteomes" id="UP000006001">
    <property type="component" value="Unassembled WGS sequence"/>
</dbReference>
<proteinExistence type="predicted"/>